<evidence type="ECO:0000313" key="2">
    <source>
        <dbReference type="EMBL" id="GIY02715.1"/>
    </source>
</evidence>
<evidence type="ECO:0000313" key="3">
    <source>
        <dbReference type="Proteomes" id="UP001054945"/>
    </source>
</evidence>
<dbReference type="AlphaFoldDB" id="A0AAV4PZY1"/>
<feature type="region of interest" description="Disordered" evidence="1">
    <location>
        <begin position="1"/>
        <end position="20"/>
    </location>
</feature>
<name>A0AAV4PZY1_CAEEX</name>
<gene>
    <name evidence="2" type="ORF">CEXT_111771</name>
</gene>
<evidence type="ECO:0000256" key="1">
    <source>
        <dbReference type="SAM" id="MobiDB-lite"/>
    </source>
</evidence>
<reference evidence="2 3" key="1">
    <citation type="submission" date="2021-06" db="EMBL/GenBank/DDBJ databases">
        <title>Caerostris extrusa draft genome.</title>
        <authorList>
            <person name="Kono N."/>
            <person name="Arakawa K."/>
        </authorList>
    </citation>
    <scope>NUCLEOTIDE SEQUENCE [LARGE SCALE GENOMIC DNA]</scope>
</reference>
<proteinExistence type="predicted"/>
<comment type="caution">
    <text evidence="2">The sequence shown here is derived from an EMBL/GenBank/DDBJ whole genome shotgun (WGS) entry which is preliminary data.</text>
</comment>
<keyword evidence="3" id="KW-1185">Reference proteome</keyword>
<feature type="region of interest" description="Disordered" evidence="1">
    <location>
        <begin position="31"/>
        <end position="50"/>
    </location>
</feature>
<dbReference type="Proteomes" id="UP001054945">
    <property type="component" value="Unassembled WGS sequence"/>
</dbReference>
<protein>
    <submittedName>
        <fullName evidence="2">Uncharacterized protein</fullName>
    </submittedName>
</protein>
<accession>A0AAV4PZY1</accession>
<sequence>MNRAQRPLFSPPPSHNSFLGAQSFTPHLELISCSSHTPPPPQVRTAENKRFGSRKFVQDVAAGRAHELTLAPPGVGGAFFPDGNR</sequence>
<dbReference type="EMBL" id="BPLR01005485">
    <property type="protein sequence ID" value="GIY02715.1"/>
    <property type="molecule type" value="Genomic_DNA"/>
</dbReference>
<organism evidence="2 3">
    <name type="scientific">Caerostris extrusa</name>
    <name type="common">Bark spider</name>
    <name type="synonym">Caerostris bankana</name>
    <dbReference type="NCBI Taxonomy" id="172846"/>
    <lineage>
        <taxon>Eukaryota</taxon>
        <taxon>Metazoa</taxon>
        <taxon>Ecdysozoa</taxon>
        <taxon>Arthropoda</taxon>
        <taxon>Chelicerata</taxon>
        <taxon>Arachnida</taxon>
        <taxon>Araneae</taxon>
        <taxon>Araneomorphae</taxon>
        <taxon>Entelegynae</taxon>
        <taxon>Araneoidea</taxon>
        <taxon>Araneidae</taxon>
        <taxon>Caerostris</taxon>
    </lineage>
</organism>